<dbReference type="GO" id="GO:0045027">
    <property type="term" value="F:DNA end binding"/>
    <property type="evidence" value="ECO:0007669"/>
    <property type="project" value="UniProtKB-UniRule"/>
</dbReference>
<feature type="binding site" evidence="9">
    <location>
        <position position="10"/>
    </location>
    <ligand>
        <name>Mn(2+)</name>
        <dbReference type="ChEBI" id="CHEBI:29035"/>
        <label>1</label>
    </ligand>
</feature>
<evidence type="ECO:0000256" key="1">
    <source>
        <dbReference type="ARBA" id="ARBA00022722"/>
    </source>
</evidence>
<keyword evidence="12" id="KW-1185">Reference proteome</keyword>
<dbReference type="InterPro" id="IPR041796">
    <property type="entry name" value="Mre11_N"/>
</dbReference>
<accession>A0AAQ4CT77</accession>
<dbReference type="InterPro" id="IPR032885">
    <property type="entry name" value="Mre11_archaea-type"/>
</dbReference>
<dbReference type="Gene3D" id="3.60.21.10">
    <property type="match status" value="1"/>
</dbReference>
<dbReference type="AlphaFoldDB" id="A0AAQ4CT77"/>
<dbReference type="Proteomes" id="UP001319921">
    <property type="component" value="Chromosome"/>
</dbReference>
<feature type="binding site" evidence="9">
    <location>
        <position position="84"/>
    </location>
    <ligand>
        <name>Mn(2+)</name>
        <dbReference type="ChEBI" id="CHEBI:29035"/>
        <label>2</label>
    </ligand>
</feature>
<comment type="function">
    <text evidence="9">Part of the Rad50/Mre11 complex, which is involved in the early steps of DNA double-strand break (DSB) repair. The complex may facilitate opening of the processed DNA ends to aid in the recruitment of HerA and NurA. Mre11 binds to DSB ends and has both double-stranded 3'-5' exonuclease activity and single-stranded endonuclease activity.</text>
</comment>
<proteinExistence type="inferred from homology"/>
<keyword evidence="2 9" id="KW-0479">Metal-binding</keyword>
<keyword evidence="7 9" id="KW-0234">DNA repair</keyword>
<feature type="binding site" evidence="9">
    <location>
        <position position="188"/>
    </location>
    <ligand>
        <name>Mn(2+)</name>
        <dbReference type="ChEBI" id="CHEBI:29035"/>
        <label>2</label>
    </ligand>
</feature>
<dbReference type="GO" id="GO:0006302">
    <property type="term" value="P:double-strand break repair"/>
    <property type="evidence" value="ECO:0007669"/>
    <property type="project" value="UniProtKB-UniRule"/>
</dbReference>
<protein>
    <recommendedName>
        <fullName evidence="9">DNA double-strand break repair protein Mre11</fullName>
        <ecNumber evidence="9">3.1.-.-</ecNumber>
    </recommendedName>
</protein>
<dbReference type="GO" id="GO:0030145">
    <property type="term" value="F:manganese ion binding"/>
    <property type="evidence" value="ECO:0007669"/>
    <property type="project" value="UniProtKB-UniRule"/>
</dbReference>
<dbReference type="InterPro" id="IPR053459">
    <property type="entry name" value="DSB_Repair_Mre11/Rad50"/>
</dbReference>
<dbReference type="InterPro" id="IPR029052">
    <property type="entry name" value="Metallo-depent_PP-like"/>
</dbReference>
<keyword evidence="8 9" id="KW-0464">Manganese</keyword>
<dbReference type="KEGG" id="scas:SACC_20250"/>
<keyword evidence="3 9" id="KW-0255">Endonuclease</keyword>
<dbReference type="PANTHER" id="PTHR30337">
    <property type="entry name" value="COMPONENT OF ATP-DEPENDENT DSDNA EXONUCLEASE"/>
    <property type="match status" value="1"/>
</dbReference>
<comment type="activity regulation">
    <text evidence="9">Nuclease activity is regulated by Rad50.</text>
</comment>
<dbReference type="RefSeq" id="WP_229569366.1">
    <property type="nucleotide sequence ID" value="NZ_AP025226.1"/>
</dbReference>
<feature type="binding site" evidence="9">
    <location>
        <position position="190"/>
    </location>
    <ligand>
        <name>Mn(2+)</name>
        <dbReference type="ChEBI" id="CHEBI:29035"/>
        <label>1</label>
    </ligand>
</feature>
<name>A0AAQ4CT77_9CREN</name>
<dbReference type="SUPFAM" id="SSF56300">
    <property type="entry name" value="Metallo-dependent phosphatases"/>
    <property type="match status" value="1"/>
</dbReference>
<evidence type="ECO:0000313" key="12">
    <source>
        <dbReference type="Proteomes" id="UP001319921"/>
    </source>
</evidence>
<dbReference type="PANTHER" id="PTHR30337:SF0">
    <property type="entry name" value="NUCLEASE SBCCD SUBUNIT D"/>
    <property type="match status" value="1"/>
</dbReference>
<feature type="domain" description="Calcineurin-like phosphoesterase" evidence="10">
    <location>
        <begin position="1"/>
        <end position="191"/>
    </location>
</feature>
<keyword evidence="5 9" id="KW-0378">Hydrolase</keyword>
<evidence type="ECO:0000256" key="3">
    <source>
        <dbReference type="ARBA" id="ARBA00022759"/>
    </source>
</evidence>
<keyword evidence="1 9" id="KW-0540">Nuclease</keyword>
<dbReference type="HAMAP" id="MF_02044">
    <property type="entry name" value="Mre11"/>
    <property type="match status" value="1"/>
</dbReference>
<keyword evidence="4 9" id="KW-0227">DNA damage</keyword>
<evidence type="ECO:0000256" key="7">
    <source>
        <dbReference type="ARBA" id="ARBA00023204"/>
    </source>
</evidence>
<evidence type="ECO:0000256" key="4">
    <source>
        <dbReference type="ARBA" id="ARBA00022763"/>
    </source>
</evidence>
<dbReference type="Pfam" id="PF00149">
    <property type="entry name" value="Metallophos"/>
    <property type="match status" value="1"/>
</dbReference>
<feature type="active site" description="Proton donor" evidence="9">
    <location>
        <position position="85"/>
    </location>
</feature>
<comment type="cofactor">
    <cofactor evidence="9">
        <name>Mn(2+)</name>
        <dbReference type="ChEBI" id="CHEBI:29035"/>
    </cofactor>
    <text evidence="9">Binds 2 manganese ions per subunit.</text>
</comment>
<feature type="binding site" evidence="9">
    <location>
        <position position="8"/>
    </location>
    <ligand>
        <name>Mn(2+)</name>
        <dbReference type="ChEBI" id="CHEBI:29035"/>
        <label>1</label>
    </ligand>
</feature>
<organism evidence="11 12">
    <name type="scientific">Saccharolobus caldissimus</name>
    <dbReference type="NCBI Taxonomy" id="1702097"/>
    <lineage>
        <taxon>Archaea</taxon>
        <taxon>Thermoproteota</taxon>
        <taxon>Thermoprotei</taxon>
        <taxon>Sulfolobales</taxon>
        <taxon>Sulfolobaceae</taxon>
        <taxon>Saccharolobus</taxon>
    </lineage>
</organism>
<dbReference type="GO" id="GO:0004519">
    <property type="term" value="F:endonuclease activity"/>
    <property type="evidence" value="ECO:0007669"/>
    <property type="project" value="UniProtKB-UniRule"/>
</dbReference>
<dbReference type="GeneID" id="68866757"/>
<feature type="binding site" evidence="9">
    <location>
        <position position="49"/>
    </location>
    <ligand>
        <name>Mn(2+)</name>
        <dbReference type="ChEBI" id="CHEBI:29035"/>
        <label>1</label>
    </ligand>
</feature>
<dbReference type="GO" id="GO:0008408">
    <property type="term" value="F:3'-5' exonuclease activity"/>
    <property type="evidence" value="ECO:0007669"/>
    <property type="project" value="UniProtKB-UniRule"/>
</dbReference>
<dbReference type="GO" id="GO:0000403">
    <property type="term" value="F:Y-form DNA binding"/>
    <property type="evidence" value="ECO:0007669"/>
    <property type="project" value="UniProtKB-UniRule"/>
</dbReference>
<evidence type="ECO:0000256" key="8">
    <source>
        <dbReference type="ARBA" id="ARBA00023211"/>
    </source>
</evidence>
<dbReference type="EC" id="3.1.-.-" evidence="9"/>
<sequence>MLIMHISDTHLGKRQYSLIEREKDVYQTFSQLIDIAIKEHVNAIIHSGDLFDVFNPSNNAIVEAIRNLKKLKESNIPFISIPGDHDTPKRKGSVYPHYILTELDLIKVLDHKTTYVLQENSIEIYGIPHVPTVSKIALKEILSSLKPKTNKSILLLHQGIRQLLPYESAWQIEINDLPKGFKYYALGHIHTRWKIRREDGSIVAVAGSPDIMREEEIDGYNKFGKGAYLIDFSKDEPLIQDINLEVRPQRVVTINTKNLKAEIEKIKNEVKREKLKPLLHIILQGDPIRKDFLNRALSDLTDFVLYYRIYKDETKQLLNNEEISIPQDKSLDKIILDYLIKHEGFSNVEANLILELIKNVDNEIVSNEIIKKLVGLE</sequence>
<evidence type="ECO:0000256" key="5">
    <source>
        <dbReference type="ARBA" id="ARBA00022801"/>
    </source>
</evidence>
<dbReference type="InterPro" id="IPR050535">
    <property type="entry name" value="DNA_Repair-Maintenance_Comp"/>
</dbReference>
<gene>
    <name evidence="9" type="primary">mre11</name>
    <name evidence="11" type="ORF">SACC_20250</name>
</gene>
<evidence type="ECO:0000256" key="6">
    <source>
        <dbReference type="ARBA" id="ARBA00022839"/>
    </source>
</evidence>
<feature type="binding site" evidence="9">
    <location>
        <position position="49"/>
    </location>
    <ligand>
        <name>Mn(2+)</name>
        <dbReference type="ChEBI" id="CHEBI:29035"/>
        <label>2</label>
    </ligand>
</feature>
<reference evidence="11 12" key="1">
    <citation type="journal article" date="2022" name="Microbiol. Resour. Announc.">
        <title>Complete Genome Sequence of the Hyperthermophilic and Acidophilic Archaeon Saccharolobus caldissimus Strain HS-3T.</title>
        <authorList>
            <person name="Sakai H.D."/>
            <person name="Kurosawa N."/>
        </authorList>
    </citation>
    <scope>NUCLEOTIDE SEQUENCE [LARGE SCALE GENOMIC DNA]</scope>
    <source>
        <strain evidence="11 12">JCM32116</strain>
    </source>
</reference>
<comment type="subunit">
    <text evidence="9">Homodimer. Forms a heterotetramer composed of two Mre11 subunits and two Rad50 subunits.</text>
</comment>
<dbReference type="EMBL" id="AP025226">
    <property type="protein sequence ID" value="BDB99008.1"/>
    <property type="molecule type" value="Genomic_DNA"/>
</dbReference>
<comment type="similarity">
    <text evidence="9">Belongs to the MRE11/RAD32 family.</text>
</comment>
<feature type="binding site" evidence="9">
    <location>
        <position position="157"/>
    </location>
    <ligand>
        <name>Mn(2+)</name>
        <dbReference type="ChEBI" id="CHEBI:29035"/>
        <label>2</label>
    </ligand>
</feature>
<dbReference type="CDD" id="cd00840">
    <property type="entry name" value="MPP_Mre11_N"/>
    <property type="match status" value="1"/>
</dbReference>
<dbReference type="NCBIfam" id="NF041031">
    <property type="entry name" value="Mre11_Sulfo"/>
    <property type="match status" value="1"/>
</dbReference>
<evidence type="ECO:0000256" key="9">
    <source>
        <dbReference type="HAMAP-Rule" id="MF_02044"/>
    </source>
</evidence>
<evidence type="ECO:0000259" key="10">
    <source>
        <dbReference type="Pfam" id="PF00149"/>
    </source>
</evidence>
<dbReference type="InterPro" id="IPR004843">
    <property type="entry name" value="Calcineurin-like_PHP"/>
</dbReference>
<evidence type="ECO:0000256" key="2">
    <source>
        <dbReference type="ARBA" id="ARBA00022723"/>
    </source>
</evidence>
<keyword evidence="6 9" id="KW-0269">Exonuclease</keyword>
<evidence type="ECO:0000313" key="11">
    <source>
        <dbReference type="EMBL" id="BDB99008.1"/>
    </source>
</evidence>